<evidence type="ECO:0000256" key="12">
    <source>
        <dbReference type="ARBA" id="ARBA00037975"/>
    </source>
</evidence>
<keyword evidence="11 13" id="KW-0472">Membrane</keyword>
<dbReference type="InterPro" id="IPR016174">
    <property type="entry name" value="Di-haem_cyt_TM"/>
</dbReference>
<evidence type="ECO:0000256" key="3">
    <source>
        <dbReference type="ARBA" id="ARBA00022448"/>
    </source>
</evidence>
<evidence type="ECO:0000256" key="10">
    <source>
        <dbReference type="ARBA" id="ARBA00023004"/>
    </source>
</evidence>
<feature type="transmembrane region" description="Helical" evidence="13">
    <location>
        <begin position="84"/>
        <end position="105"/>
    </location>
</feature>
<protein>
    <submittedName>
        <fullName evidence="15">Cytochrome b</fullName>
    </submittedName>
</protein>
<keyword evidence="7" id="KW-0479">Metal-binding</keyword>
<evidence type="ECO:0000256" key="1">
    <source>
        <dbReference type="ARBA" id="ARBA00001970"/>
    </source>
</evidence>
<feature type="transmembrane region" description="Helical" evidence="13">
    <location>
        <begin position="153"/>
        <end position="173"/>
    </location>
</feature>
<evidence type="ECO:0000256" key="13">
    <source>
        <dbReference type="SAM" id="Phobius"/>
    </source>
</evidence>
<dbReference type="GO" id="GO:0046872">
    <property type="term" value="F:metal ion binding"/>
    <property type="evidence" value="ECO:0007669"/>
    <property type="project" value="UniProtKB-KW"/>
</dbReference>
<dbReference type="Pfam" id="PF01292">
    <property type="entry name" value="Ni_hydr_CYTB"/>
    <property type="match status" value="1"/>
</dbReference>
<evidence type="ECO:0000256" key="2">
    <source>
        <dbReference type="ARBA" id="ARBA00004651"/>
    </source>
</evidence>
<dbReference type="RefSeq" id="WP_121152676.1">
    <property type="nucleotide sequence ID" value="NZ_CP032829.1"/>
</dbReference>
<keyword evidence="16" id="KW-1185">Reference proteome</keyword>
<keyword evidence="6 13" id="KW-0812">Transmembrane</keyword>
<gene>
    <name evidence="15" type="ORF">D3Y57_08835</name>
</gene>
<evidence type="ECO:0000259" key="14">
    <source>
        <dbReference type="Pfam" id="PF01292"/>
    </source>
</evidence>
<comment type="similarity">
    <text evidence="12">Belongs to the cytochrome b561 family.</text>
</comment>
<keyword evidence="3" id="KW-0813">Transport</keyword>
<feature type="domain" description="Cytochrome b561 bacterial/Ni-hydrogenase" evidence="14">
    <location>
        <begin position="5"/>
        <end position="186"/>
    </location>
</feature>
<sequence>MAVARYTRTAMALHWVIAALIVINVFLALTWDFYPDAGVRPAIDMHKSIGITVLGLAIMRLLWRLTHRPPALPVHHKKWEKFSAHGVHLLFYLVIFGLPLTGWIMDSAYKDAATHPMYWFGLFEWPRLPNVLAMDPVAKKTVHDSFANFHENLALALYILVFAHIAGALKHQWIDRDRELMRMWPGRS</sequence>
<proteinExistence type="inferred from homology"/>
<keyword evidence="10" id="KW-0408">Iron</keyword>
<dbReference type="InterPro" id="IPR011577">
    <property type="entry name" value="Cyt_b561_bac/Ni-Hgenase"/>
</dbReference>
<accession>A0A494TJU6</accession>
<dbReference type="GO" id="GO:0005886">
    <property type="term" value="C:plasma membrane"/>
    <property type="evidence" value="ECO:0007669"/>
    <property type="project" value="UniProtKB-SubCell"/>
</dbReference>
<evidence type="ECO:0000256" key="4">
    <source>
        <dbReference type="ARBA" id="ARBA00022475"/>
    </source>
</evidence>
<dbReference type="EMBL" id="CP032829">
    <property type="protein sequence ID" value="AYJ86051.1"/>
    <property type="molecule type" value="Genomic_DNA"/>
</dbReference>
<feature type="transmembrane region" description="Helical" evidence="13">
    <location>
        <begin position="45"/>
        <end position="63"/>
    </location>
</feature>
<evidence type="ECO:0000256" key="9">
    <source>
        <dbReference type="ARBA" id="ARBA00022989"/>
    </source>
</evidence>
<evidence type="ECO:0000313" key="15">
    <source>
        <dbReference type="EMBL" id="AYJ86051.1"/>
    </source>
</evidence>
<keyword evidence="8" id="KW-0249">Electron transport</keyword>
<evidence type="ECO:0000256" key="5">
    <source>
        <dbReference type="ARBA" id="ARBA00022617"/>
    </source>
</evidence>
<keyword evidence="4" id="KW-1003">Cell membrane</keyword>
<comment type="cofactor">
    <cofactor evidence="1">
        <name>heme b</name>
        <dbReference type="ChEBI" id="CHEBI:60344"/>
    </cofactor>
</comment>
<evidence type="ECO:0000256" key="6">
    <source>
        <dbReference type="ARBA" id="ARBA00022692"/>
    </source>
</evidence>
<dbReference type="PANTHER" id="PTHR30529:SF6">
    <property type="entry name" value="BLL0291 PROTEIN"/>
    <property type="match status" value="1"/>
</dbReference>
<dbReference type="InterPro" id="IPR052168">
    <property type="entry name" value="Cytochrome_b561_oxidase"/>
</dbReference>
<keyword evidence="9 13" id="KW-1133">Transmembrane helix</keyword>
<organism evidence="15 16">
    <name type="scientific">Sphingomonas paeninsulae</name>
    <dbReference type="NCBI Taxonomy" id="2319844"/>
    <lineage>
        <taxon>Bacteria</taxon>
        <taxon>Pseudomonadati</taxon>
        <taxon>Pseudomonadota</taxon>
        <taxon>Alphaproteobacteria</taxon>
        <taxon>Sphingomonadales</taxon>
        <taxon>Sphingomonadaceae</taxon>
        <taxon>Sphingomonas</taxon>
    </lineage>
</organism>
<keyword evidence="5" id="KW-0349">Heme</keyword>
<dbReference type="GO" id="GO:0020037">
    <property type="term" value="F:heme binding"/>
    <property type="evidence" value="ECO:0007669"/>
    <property type="project" value="TreeGrafter"/>
</dbReference>
<evidence type="ECO:0000256" key="8">
    <source>
        <dbReference type="ARBA" id="ARBA00022982"/>
    </source>
</evidence>
<dbReference type="PANTHER" id="PTHR30529">
    <property type="entry name" value="CYTOCHROME B561"/>
    <property type="match status" value="1"/>
</dbReference>
<reference evidence="15 16" key="1">
    <citation type="submission" date="2018-09" db="EMBL/GenBank/DDBJ databases">
        <title>Sphingomonas peninsula sp. nov., isolated from fildes peninsula, Antarctic soil.</title>
        <authorList>
            <person name="Yingchao G."/>
        </authorList>
    </citation>
    <scope>NUCLEOTIDE SEQUENCE [LARGE SCALE GENOMIC DNA]</scope>
    <source>
        <strain evidence="15 16">YZ-8</strain>
    </source>
</reference>
<dbReference type="SUPFAM" id="SSF81342">
    <property type="entry name" value="Transmembrane di-heme cytochromes"/>
    <property type="match status" value="1"/>
</dbReference>
<evidence type="ECO:0000256" key="11">
    <source>
        <dbReference type="ARBA" id="ARBA00023136"/>
    </source>
</evidence>
<name>A0A494TJU6_SPHPE</name>
<comment type="subcellular location">
    <subcellularLocation>
        <location evidence="2">Cell membrane</location>
        <topology evidence="2">Multi-pass membrane protein</topology>
    </subcellularLocation>
</comment>
<dbReference type="Proteomes" id="UP000276254">
    <property type="component" value="Chromosome"/>
</dbReference>
<feature type="transmembrane region" description="Helical" evidence="13">
    <location>
        <begin position="12"/>
        <end position="33"/>
    </location>
</feature>
<dbReference type="KEGG" id="spha:D3Y57_08835"/>
<dbReference type="OrthoDB" id="1247465at2"/>
<evidence type="ECO:0000256" key="7">
    <source>
        <dbReference type="ARBA" id="ARBA00022723"/>
    </source>
</evidence>
<evidence type="ECO:0000313" key="16">
    <source>
        <dbReference type="Proteomes" id="UP000276254"/>
    </source>
</evidence>
<dbReference type="GO" id="GO:0022904">
    <property type="term" value="P:respiratory electron transport chain"/>
    <property type="evidence" value="ECO:0007669"/>
    <property type="project" value="InterPro"/>
</dbReference>
<dbReference type="GO" id="GO:0009055">
    <property type="term" value="F:electron transfer activity"/>
    <property type="evidence" value="ECO:0007669"/>
    <property type="project" value="InterPro"/>
</dbReference>
<dbReference type="AlphaFoldDB" id="A0A494TJU6"/>